<gene>
    <name evidence="2" type="ORF">E2C01_097717</name>
</gene>
<keyword evidence="3" id="KW-1185">Reference proteome</keyword>
<sequence>MSHVCFFHEGSWVVLVVLVRSYTRLGKRWMVAAAVVVVAVVVVVVGLAVVMVAIKESKQKAEKRCV</sequence>
<reference evidence="2 3" key="1">
    <citation type="submission" date="2019-05" db="EMBL/GenBank/DDBJ databases">
        <title>Another draft genome of Portunus trituberculatus and its Hox gene families provides insights of decapod evolution.</title>
        <authorList>
            <person name="Jeong J.-H."/>
            <person name="Song I."/>
            <person name="Kim S."/>
            <person name="Choi T."/>
            <person name="Kim D."/>
            <person name="Ryu S."/>
            <person name="Kim W."/>
        </authorList>
    </citation>
    <scope>NUCLEOTIDE SEQUENCE [LARGE SCALE GENOMIC DNA]</scope>
    <source>
        <tissue evidence="2">Muscle</tissue>
    </source>
</reference>
<feature type="transmembrane region" description="Helical" evidence="1">
    <location>
        <begin position="29"/>
        <end position="54"/>
    </location>
</feature>
<keyword evidence="1" id="KW-0472">Membrane</keyword>
<proteinExistence type="predicted"/>
<organism evidence="2 3">
    <name type="scientific">Portunus trituberculatus</name>
    <name type="common">Swimming crab</name>
    <name type="synonym">Neptunus trituberculatus</name>
    <dbReference type="NCBI Taxonomy" id="210409"/>
    <lineage>
        <taxon>Eukaryota</taxon>
        <taxon>Metazoa</taxon>
        <taxon>Ecdysozoa</taxon>
        <taxon>Arthropoda</taxon>
        <taxon>Crustacea</taxon>
        <taxon>Multicrustacea</taxon>
        <taxon>Malacostraca</taxon>
        <taxon>Eumalacostraca</taxon>
        <taxon>Eucarida</taxon>
        <taxon>Decapoda</taxon>
        <taxon>Pleocyemata</taxon>
        <taxon>Brachyura</taxon>
        <taxon>Eubrachyura</taxon>
        <taxon>Portunoidea</taxon>
        <taxon>Portunidae</taxon>
        <taxon>Portuninae</taxon>
        <taxon>Portunus</taxon>
    </lineage>
</organism>
<evidence type="ECO:0000256" key="1">
    <source>
        <dbReference type="SAM" id="Phobius"/>
    </source>
</evidence>
<name>A0A5B7K6E9_PORTR</name>
<keyword evidence="1" id="KW-0812">Transmembrane</keyword>
<keyword evidence="1" id="KW-1133">Transmembrane helix</keyword>
<comment type="caution">
    <text evidence="2">The sequence shown here is derived from an EMBL/GenBank/DDBJ whole genome shotgun (WGS) entry which is preliminary data.</text>
</comment>
<evidence type="ECO:0000313" key="3">
    <source>
        <dbReference type="Proteomes" id="UP000324222"/>
    </source>
</evidence>
<accession>A0A5B7K6E9</accession>
<dbReference type="EMBL" id="VSRR010130153">
    <property type="protein sequence ID" value="MPD02157.1"/>
    <property type="molecule type" value="Genomic_DNA"/>
</dbReference>
<dbReference type="Proteomes" id="UP000324222">
    <property type="component" value="Unassembled WGS sequence"/>
</dbReference>
<protein>
    <submittedName>
        <fullName evidence="2">Uncharacterized protein</fullName>
    </submittedName>
</protein>
<dbReference type="AlphaFoldDB" id="A0A5B7K6E9"/>
<evidence type="ECO:0000313" key="2">
    <source>
        <dbReference type="EMBL" id="MPD02157.1"/>
    </source>
</evidence>